<dbReference type="Pfam" id="PF02321">
    <property type="entry name" value="OEP"/>
    <property type="match status" value="2"/>
</dbReference>
<dbReference type="EMBL" id="JAFVMH010000002">
    <property type="protein sequence ID" value="MBO1324314.1"/>
    <property type="molecule type" value="Genomic_DNA"/>
</dbReference>
<dbReference type="AlphaFoldDB" id="A0A939HME5"/>
<dbReference type="PANTHER" id="PTHR30203">
    <property type="entry name" value="OUTER MEMBRANE CATION EFFLUX PROTEIN"/>
    <property type="match status" value="1"/>
</dbReference>
<dbReference type="Gene3D" id="1.20.1600.10">
    <property type="entry name" value="Outer membrane efflux proteins (OEP)"/>
    <property type="match status" value="1"/>
</dbReference>
<evidence type="ECO:0000256" key="1">
    <source>
        <dbReference type="ARBA" id="ARBA00007613"/>
    </source>
</evidence>
<dbReference type="PANTHER" id="PTHR30203:SF25">
    <property type="entry name" value="OUTER MEMBRANE PROTEIN-RELATED"/>
    <property type="match status" value="1"/>
</dbReference>
<keyword evidence="2" id="KW-0812">Transmembrane</keyword>
<comment type="subcellular location">
    <subcellularLocation>
        <location evidence="2">Cell membrane</location>
        <topology evidence="2">Lipid-anchor</topology>
    </subcellularLocation>
</comment>
<name>A0A939HME5_9PROT</name>
<accession>A0A939HME5</accession>
<proteinExistence type="inferred from homology"/>
<evidence type="ECO:0000313" key="3">
    <source>
        <dbReference type="EMBL" id="MBO1324314.1"/>
    </source>
</evidence>
<keyword evidence="4" id="KW-1185">Reference proteome</keyword>
<keyword evidence="2" id="KW-0564">Palmitate</keyword>
<protein>
    <submittedName>
        <fullName evidence="3">Efflux transporter outer membrane subunit</fullName>
    </submittedName>
</protein>
<reference evidence="3" key="1">
    <citation type="submission" date="2021-03" db="EMBL/GenBank/DDBJ databases">
        <title>The complete genome sequence of Acetobacter sp. TBRC 12339.</title>
        <authorList>
            <person name="Charoenyingcharoen P."/>
            <person name="Yukphan P."/>
        </authorList>
    </citation>
    <scope>NUCLEOTIDE SEQUENCE</scope>
    <source>
        <strain evidence="3">TBRC 12339</strain>
    </source>
</reference>
<dbReference type="RefSeq" id="WP_207845032.1">
    <property type="nucleotide sequence ID" value="NZ_JAFVMH010000002.1"/>
</dbReference>
<dbReference type="Proteomes" id="UP000664073">
    <property type="component" value="Unassembled WGS sequence"/>
</dbReference>
<keyword evidence="2" id="KW-0472">Membrane</keyword>
<evidence type="ECO:0000256" key="2">
    <source>
        <dbReference type="RuleBase" id="RU362097"/>
    </source>
</evidence>
<dbReference type="GO" id="GO:0005886">
    <property type="term" value="C:plasma membrane"/>
    <property type="evidence" value="ECO:0007669"/>
    <property type="project" value="UniProtKB-SubCell"/>
</dbReference>
<gene>
    <name evidence="3" type="ORF">J2D77_03950</name>
</gene>
<evidence type="ECO:0000313" key="4">
    <source>
        <dbReference type="Proteomes" id="UP000664073"/>
    </source>
</evidence>
<keyword evidence="2" id="KW-1134">Transmembrane beta strand</keyword>
<keyword evidence="2" id="KW-0449">Lipoprotein</keyword>
<dbReference type="InterPro" id="IPR003423">
    <property type="entry name" value="OMP_efflux"/>
</dbReference>
<comment type="similarity">
    <text evidence="1 2">Belongs to the outer membrane factor (OMF) (TC 1.B.17) family.</text>
</comment>
<sequence length="559" mass="61499">MGWSLIFNEGKRVARVNTQRAGSTRGGVKQPGGRSLARASAFSMPLAVMLVVLQSGCAVGPDYKQPKGWNPSQWQPNAGATQQGTVAAGRSRLLSVPTQDEPDPAWWSIFHDPELTTLEERLARQNLDVQQATEQFAVSRGQLVLAGAERFPELSAMGSYKRAQYSSKELQRIIDRIGENAAGSGLGDMLSSQSSNVSIPLLNQWQDGLSASWEIDLWGRVRRQYEAAKAYLDASEEERRGILIARQAELASDYVMLRTLQEQLRITTANRDLADGMFKLSTSRYKSGLVSDLDVESARSELERTSGLIPQYEQRIAMQINAINLLMGAPPGGLNAELQQANAIPLLPPNAPLGLPSELARRRPDIREAEAELHAATAEVGQAVADFYPKVTIDASFGMQSFSFRDLGLWSARAWNVGPSITLPIFQGGRLTGQLQMKKASQKAAAVRYRKTVLNAWREVDNALTSYQAEQRRNQNLSAQVTADKRSLELAQSQYRSGLQSYLYVLDTQRRLLQSQTQLADSTGTMSDNLVRLYNALGGGWQNAFPQTALATTAPKTVR</sequence>
<dbReference type="GO" id="GO:0015562">
    <property type="term" value="F:efflux transmembrane transporter activity"/>
    <property type="evidence" value="ECO:0007669"/>
    <property type="project" value="InterPro"/>
</dbReference>
<dbReference type="InterPro" id="IPR010131">
    <property type="entry name" value="MdtP/NodT-like"/>
</dbReference>
<comment type="caution">
    <text evidence="3">The sequence shown here is derived from an EMBL/GenBank/DDBJ whole genome shotgun (WGS) entry which is preliminary data.</text>
</comment>
<organism evidence="3 4">
    <name type="scientific">Acetobacter garciniae</name>
    <dbReference type="NCBI Taxonomy" id="2817435"/>
    <lineage>
        <taxon>Bacteria</taxon>
        <taxon>Pseudomonadati</taxon>
        <taxon>Pseudomonadota</taxon>
        <taxon>Alphaproteobacteria</taxon>
        <taxon>Acetobacterales</taxon>
        <taxon>Acetobacteraceae</taxon>
        <taxon>Acetobacter</taxon>
    </lineage>
</organism>
<dbReference type="NCBIfam" id="TIGR01845">
    <property type="entry name" value="outer_NodT"/>
    <property type="match status" value="1"/>
</dbReference>
<dbReference type="Gene3D" id="2.20.200.10">
    <property type="entry name" value="Outer membrane efflux proteins (OEP)"/>
    <property type="match status" value="1"/>
</dbReference>
<dbReference type="SUPFAM" id="SSF56954">
    <property type="entry name" value="Outer membrane efflux proteins (OEP)"/>
    <property type="match status" value="1"/>
</dbReference>